<dbReference type="InterPro" id="IPR003599">
    <property type="entry name" value="Ig_sub"/>
</dbReference>
<dbReference type="PROSITE" id="PS50835">
    <property type="entry name" value="IG_LIKE"/>
    <property type="match status" value="1"/>
</dbReference>
<dbReference type="Pfam" id="PF07686">
    <property type="entry name" value="V-set"/>
    <property type="match status" value="1"/>
</dbReference>
<dbReference type="PANTHER" id="PTHR24100:SF0">
    <property type="entry name" value="V-SET DOMAIN-CONTAINING T-CELL ACTIVATION INHIBITOR 1"/>
    <property type="match status" value="1"/>
</dbReference>
<accession>A0A3Q3KIR8</accession>
<keyword evidence="2" id="KW-0732">Signal</keyword>
<dbReference type="STRING" id="43700.ENSMALP00000029268"/>
<keyword evidence="7" id="KW-0812">Transmembrane</keyword>
<dbReference type="SUPFAM" id="SSF48726">
    <property type="entry name" value="Immunoglobulin"/>
    <property type="match status" value="2"/>
</dbReference>
<evidence type="ECO:0000256" key="2">
    <source>
        <dbReference type="ARBA" id="ARBA00022729"/>
    </source>
</evidence>
<dbReference type="SMART" id="SM00409">
    <property type="entry name" value="IG"/>
    <property type="match status" value="1"/>
</dbReference>
<sequence>MSVFLYFPVFVCLFVCSMVTLIFIITALLILILALTFSTTSSEVMSSNTMPVANLGDNQLLSCYLNTGSAQTTVKQLTVTWEKNGMTGLVYQYTNGAPDLGNQNSQFQGRTQLFPNGLVTGNASLLLRNVGSSDNGDYTCTISSSDGGGKVNIHLRTAAFSAPTFTLSNNTLKAVASRWFPKPNVTWSNSSGAVLQGITELTPSSTEMFNVTSRLQPVQVSNTYTCRIYNNVVAAVSDATVTDSGVSEKTYFIFSAAPSLLPPANLSIMISVVCIYFLT</sequence>
<dbReference type="PANTHER" id="PTHR24100">
    <property type="entry name" value="BUTYROPHILIN"/>
    <property type="match status" value="1"/>
</dbReference>
<dbReference type="GO" id="GO:0050852">
    <property type="term" value="P:T cell receptor signaling pathway"/>
    <property type="evidence" value="ECO:0007669"/>
    <property type="project" value="TreeGrafter"/>
</dbReference>
<protein>
    <recommendedName>
        <fullName evidence="8">Ig-like domain-containing protein</fullName>
    </recommendedName>
</protein>
<evidence type="ECO:0000256" key="5">
    <source>
        <dbReference type="ARBA" id="ARBA00023180"/>
    </source>
</evidence>
<dbReference type="InterPro" id="IPR053896">
    <property type="entry name" value="BTN3A2-like_Ig-C"/>
</dbReference>
<dbReference type="InterPro" id="IPR013106">
    <property type="entry name" value="Ig_V-set"/>
</dbReference>
<dbReference type="InterPro" id="IPR007110">
    <property type="entry name" value="Ig-like_dom"/>
</dbReference>
<comment type="subcellular location">
    <subcellularLocation>
        <location evidence="1">Membrane</location>
    </subcellularLocation>
</comment>
<dbReference type="GO" id="GO:0009897">
    <property type="term" value="C:external side of plasma membrane"/>
    <property type="evidence" value="ECO:0007669"/>
    <property type="project" value="TreeGrafter"/>
</dbReference>
<keyword evidence="3 7" id="KW-0472">Membrane</keyword>
<dbReference type="Ensembl" id="ENSMALT00000029793.1">
    <property type="protein sequence ID" value="ENSMALP00000029268.1"/>
    <property type="gene ID" value="ENSMALG00000020255.1"/>
</dbReference>
<keyword evidence="5" id="KW-0325">Glycoprotein</keyword>
<evidence type="ECO:0000256" key="3">
    <source>
        <dbReference type="ARBA" id="ARBA00023136"/>
    </source>
</evidence>
<dbReference type="GO" id="GO:0001817">
    <property type="term" value="P:regulation of cytokine production"/>
    <property type="evidence" value="ECO:0007669"/>
    <property type="project" value="TreeGrafter"/>
</dbReference>
<feature type="transmembrane region" description="Helical" evidence="7">
    <location>
        <begin position="6"/>
        <end position="37"/>
    </location>
</feature>
<evidence type="ECO:0000313" key="9">
    <source>
        <dbReference type="Ensembl" id="ENSMALP00000029268.1"/>
    </source>
</evidence>
<dbReference type="InterPro" id="IPR013783">
    <property type="entry name" value="Ig-like_fold"/>
</dbReference>
<dbReference type="GO" id="GO:0050863">
    <property type="term" value="P:regulation of T cell activation"/>
    <property type="evidence" value="ECO:0007669"/>
    <property type="project" value="UniProtKB-ARBA"/>
</dbReference>
<feature type="domain" description="Ig-like" evidence="8">
    <location>
        <begin position="56"/>
        <end position="156"/>
    </location>
</feature>
<keyword evidence="4" id="KW-1015">Disulfide bond</keyword>
<evidence type="ECO:0000259" key="8">
    <source>
        <dbReference type="PROSITE" id="PS50835"/>
    </source>
</evidence>
<evidence type="ECO:0000256" key="7">
    <source>
        <dbReference type="SAM" id="Phobius"/>
    </source>
</evidence>
<dbReference type="GO" id="GO:1903037">
    <property type="term" value="P:regulation of leukocyte cell-cell adhesion"/>
    <property type="evidence" value="ECO:0007669"/>
    <property type="project" value="UniProtKB-ARBA"/>
</dbReference>
<dbReference type="Gene3D" id="2.60.40.10">
    <property type="entry name" value="Immunoglobulins"/>
    <property type="match status" value="2"/>
</dbReference>
<dbReference type="InterPro" id="IPR050504">
    <property type="entry name" value="IgSF_BTN/MOG"/>
</dbReference>
<evidence type="ECO:0000256" key="4">
    <source>
        <dbReference type="ARBA" id="ARBA00023157"/>
    </source>
</evidence>
<dbReference type="Proteomes" id="UP000261600">
    <property type="component" value="Unplaced"/>
</dbReference>
<evidence type="ECO:0000313" key="10">
    <source>
        <dbReference type="Proteomes" id="UP000261600"/>
    </source>
</evidence>
<reference evidence="9" key="1">
    <citation type="submission" date="2025-08" db="UniProtKB">
        <authorList>
            <consortium name="Ensembl"/>
        </authorList>
    </citation>
    <scope>IDENTIFICATION</scope>
</reference>
<dbReference type="InterPro" id="IPR036179">
    <property type="entry name" value="Ig-like_dom_sf"/>
</dbReference>
<dbReference type="Pfam" id="PF22705">
    <property type="entry name" value="C2-set_3"/>
    <property type="match status" value="1"/>
</dbReference>
<evidence type="ECO:0000256" key="6">
    <source>
        <dbReference type="ARBA" id="ARBA00023319"/>
    </source>
</evidence>
<keyword evidence="6" id="KW-0393">Immunoglobulin domain</keyword>
<organism evidence="9 10">
    <name type="scientific">Monopterus albus</name>
    <name type="common">Swamp eel</name>
    <dbReference type="NCBI Taxonomy" id="43700"/>
    <lineage>
        <taxon>Eukaryota</taxon>
        <taxon>Metazoa</taxon>
        <taxon>Chordata</taxon>
        <taxon>Craniata</taxon>
        <taxon>Vertebrata</taxon>
        <taxon>Euteleostomi</taxon>
        <taxon>Actinopterygii</taxon>
        <taxon>Neopterygii</taxon>
        <taxon>Teleostei</taxon>
        <taxon>Neoteleostei</taxon>
        <taxon>Acanthomorphata</taxon>
        <taxon>Anabantaria</taxon>
        <taxon>Synbranchiformes</taxon>
        <taxon>Synbranchidae</taxon>
        <taxon>Monopterus</taxon>
    </lineage>
</organism>
<dbReference type="FunFam" id="2.60.40.10:FF:000142">
    <property type="entry name" value="V-set domain-containing T-cell activation inhibitor 1"/>
    <property type="match status" value="1"/>
</dbReference>
<evidence type="ECO:0000256" key="1">
    <source>
        <dbReference type="ARBA" id="ARBA00004370"/>
    </source>
</evidence>
<reference evidence="9" key="2">
    <citation type="submission" date="2025-09" db="UniProtKB">
        <authorList>
            <consortium name="Ensembl"/>
        </authorList>
    </citation>
    <scope>IDENTIFICATION</scope>
</reference>
<proteinExistence type="predicted"/>
<dbReference type="AlphaFoldDB" id="A0A3Q3KIR8"/>
<name>A0A3Q3KIR8_MONAL</name>
<keyword evidence="7" id="KW-1133">Transmembrane helix</keyword>
<keyword evidence="10" id="KW-1185">Reference proteome</keyword>
<dbReference type="GO" id="GO:0005102">
    <property type="term" value="F:signaling receptor binding"/>
    <property type="evidence" value="ECO:0007669"/>
    <property type="project" value="TreeGrafter"/>
</dbReference>